<keyword evidence="1" id="KW-1133">Transmembrane helix</keyword>
<proteinExistence type="predicted"/>
<evidence type="ECO:0000313" key="4">
    <source>
        <dbReference type="Proteomes" id="UP000067626"/>
    </source>
</evidence>
<feature type="transmembrane region" description="Helical" evidence="1">
    <location>
        <begin position="279"/>
        <end position="299"/>
    </location>
</feature>
<evidence type="ECO:0000256" key="2">
    <source>
        <dbReference type="SAM" id="SignalP"/>
    </source>
</evidence>
<dbReference type="Proteomes" id="UP000067626">
    <property type="component" value="Chromosome"/>
</dbReference>
<reference evidence="3 4" key="1">
    <citation type="submission" date="2015-07" db="EMBL/GenBank/DDBJ databases">
        <title>Genome analysis of myxobacterium Chondromyces crocatus Cm c5 reveals a high potential for natural compound synthesis and the genetic basis for the loss of fruiting body formation.</title>
        <authorList>
            <person name="Zaburannyi N."/>
            <person name="Bunk B."/>
            <person name="Maier J."/>
            <person name="Overmann J."/>
            <person name="Mueller R."/>
        </authorList>
    </citation>
    <scope>NUCLEOTIDE SEQUENCE [LARGE SCALE GENOMIC DNA]</scope>
    <source>
        <strain evidence="3 4">Cm c5</strain>
    </source>
</reference>
<dbReference type="AlphaFoldDB" id="A0A0K1EE06"/>
<accession>A0A0K1EE06</accession>
<dbReference type="STRING" id="52.CMC5_032420"/>
<keyword evidence="2" id="KW-0732">Signal</keyword>
<dbReference type="SUPFAM" id="SSF48452">
    <property type="entry name" value="TPR-like"/>
    <property type="match status" value="1"/>
</dbReference>
<sequence>MRRPLAGEVLLALGCALLLIGTPQSASGEPTQADQAAADALFNEAQQLLEAGQFDAACPRFLESHRLDPAAGTLLNLGDCHERAGRTASAWGAFREAYALARQVGDKVREQEAQRRADALKPRLSYLTIEAAASEAQGALTITRGGREVAPGLWGVAVPVDPGAHAVVVSAPGKETWRTTVQVAPGGGTTRVVCPTLQISSVTSTPLEEKPPEFWSTQRVLGAALGSLGVASGVAGAVFGAQAMQLMNDSNRHCGEGDPGPCSARGVTLREHADQAATAANVMFIVGGVALVGGVVLFATAGPGGRGPAAAAVRVEAWPALGRVALTGQW</sequence>
<feature type="signal peptide" evidence="2">
    <location>
        <begin position="1"/>
        <end position="26"/>
    </location>
</feature>
<dbReference type="InterPro" id="IPR011990">
    <property type="entry name" value="TPR-like_helical_dom_sf"/>
</dbReference>
<dbReference type="OrthoDB" id="5505393at2"/>
<keyword evidence="1" id="KW-0812">Transmembrane</keyword>
<name>A0A0K1EE06_CHOCO</name>
<evidence type="ECO:0000256" key="1">
    <source>
        <dbReference type="SAM" id="Phobius"/>
    </source>
</evidence>
<evidence type="ECO:0000313" key="3">
    <source>
        <dbReference type="EMBL" id="AKT39095.1"/>
    </source>
</evidence>
<dbReference type="KEGG" id="ccro:CMC5_032420"/>
<organism evidence="3 4">
    <name type="scientific">Chondromyces crocatus</name>
    <dbReference type="NCBI Taxonomy" id="52"/>
    <lineage>
        <taxon>Bacteria</taxon>
        <taxon>Pseudomonadati</taxon>
        <taxon>Myxococcota</taxon>
        <taxon>Polyangia</taxon>
        <taxon>Polyangiales</taxon>
        <taxon>Polyangiaceae</taxon>
        <taxon>Chondromyces</taxon>
    </lineage>
</organism>
<protein>
    <recommendedName>
        <fullName evidence="5">PEGA domain-containing protein</fullName>
    </recommendedName>
</protein>
<keyword evidence="4" id="KW-1185">Reference proteome</keyword>
<feature type="chain" id="PRO_5005459288" description="PEGA domain-containing protein" evidence="2">
    <location>
        <begin position="27"/>
        <end position="330"/>
    </location>
</feature>
<keyword evidence="1" id="KW-0472">Membrane</keyword>
<dbReference type="EMBL" id="CP012159">
    <property type="protein sequence ID" value="AKT39095.1"/>
    <property type="molecule type" value="Genomic_DNA"/>
</dbReference>
<gene>
    <name evidence="3" type="ORF">CMC5_032420</name>
</gene>
<dbReference type="RefSeq" id="WP_156338623.1">
    <property type="nucleotide sequence ID" value="NZ_CP012159.1"/>
</dbReference>
<dbReference type="Gene3D" id="1.25.40.10">
    <property type="entry name" value="Tetratricopeptide repeat domain"/>
    <property type="match status" value="1"/>
</dbReference>
<evidence type="ECO:0008006" key="5">
    <source>
        <dbReference type="Google" id="ProtNLM"/>
    </source>
</evidence>